<evidence type="ECO:0000313" key="2">
    <source>
        <dbReference type="EMBL" id="OYD48301.1"/>
    </source>
</evidence>
<dbReference type="PIRSF" id="PIRSF012641">
    <property type="entry name" value="UCP012641"/>
    <property type="match status" value="1"/>
</dbReference>
<dbReference type="InterPro" id="IPR031321">
    <property type="entry name" value="UCP012641"/>
</dbReference>
<protein>
    <recommendedName>
        <fullName evidence="1">Zinc-ribbon domain-containing protein</fullName>
    </recommendedName>
</protein>
<proteinExistence type="predicted"/>
<dbReference type="EMBL" id="NOIG01000012">
    <property type="protein sequence ID" value="OYD48301.1"/>
    <property type="molecule type" value="Genomic_DNA"/>
</dbReference>
<comment type="caution">
    <text evidence="2">The sequence shown here is derived from an EMBL/GenBank/DDBJ whole genome shotgun (WGS) entry which is preliminary data.</text>
</comment>
<reference evidence="2 3" key="1">
    <citation type="submission" date="2017-07" db="EMBL/GenBank/DDBJ databases">
        <title>Acidovorax KNDSW TSA 6 genome sequence and assembly.</title>
        <authorList>
            <person name="Mayilraj S."/>
        </authorList>
    </citation>
    <scope>NUCLEOTIDE SEQUENCE [LARGE SCALE GENOMIC DNA]</scope>
    <source>
        <strain evidence="2 3">KNDSW-TSA6</strain>
    </source>
</reference>
<dbReference type="Pfam" id="PF10005">
    <property type="entry name" value="Zn_ribbon_DZR_6"/>
    <property type="match status" value="1"/>
</dbReference>
<feature type="domain" description="Zinc-ribbon" evidence="1">
    <location>
        <begin position="3"/>
        <end position="100"/>
    </location>
</feature>
<dbReference type="OrthoDB" id="256753at2"/>
<keyword evidence="3" id="KW-1185">Reference proteome</keyword>
<gene>
    <name evidence="2" type="ORF">CBY09_19905</name>
</gene>
<dbReference type="InterPro" id="IPR011201">
    <property type="entry name" value="Zinc-ribbon_6_bact"/>
</dbReference>
<evidence type="ECO:0000313" key="3">
    <source>
        <dbReference type="Proteomes" id="UP000215441"/>
    </source>
</evidence>
<dbReference type="Proteomes" id="UP000215441">
    <property type="component" value="Unassembled WGS sequence"/>
</dbReference>
<dbReference type="Pfam" id="PF15887">
    <property type="entry name" value="Peptidase_Mx"/>
    <property type="match status" value="1"/>
</dbReference>
<organism evidence="2 3">
    <name type="scientific">Acidovorax kalamii</name>
    <dbReference type="NCBI Taxonomy" id="2004485"/>
    <lineage>
        <taxon>Bacteria</taxon>
        <taxon>Pseudomonadati</taxon>
        <taxon>Pseudomonadota</taxon>
        <taxon>Betaproteobacteria</taxon>
        <taxon>Burkholderiales</taxon>
        <taxon>Comamonadaceae</taxon>
        <taxon>Acidovorax</taxon>
    </lineage>
</organism>
<evidence type="ECO:0000259" key="1">
    <source>
        <dbReference type="Pfam" id="PF10005"/>
    </source>
</evidence>
<dbReference type="RefSeq" id="WP_094291310.1">
    <property type="nucleotide sequence ID" value="NZ_NOIG01000012.1"/>
</dbReference>
<sequence>MRVFNCDHCGHLVFFDSVQCLHCGNALAFLPDALVMAALAPAPQQGPGLWQRVGPGGGGALYRMCQNHTEHQACNFAVPAGDAQALCPSCRQTRSMPDVSEPAHMGRWMQIESAKRRLFYSLARLGLEPAPGRSGPVFDLLAEEPGGPPVLTGHHNGTITLNVAEADDDERARRRIALGEPYRTLIGHLRHESGHFYWDQLVRDGGWLDGFRQRFGDERQDYAAALEAHYAKGNDGGDWATNHVSAYAAAHPWEDWAETWAHYLHMIDLLETSASYATEVTVPGIYGAQHSRAVDPFGSPAPDFDSMLRHLVPLTLLLNSLTRSLGQLDAYPFALAEQALAKLRFVHDVVRAAGQQPAAPAATAATLPQAPAPVAPSVIKKIAKK</sequence>
<accession>A0A235EGZ7</accession>
<dbReference type="AlphaFoldDB" id="A0A235EGZ7"/>
<name>A0A235EGZ7_9BURK</name>